<name>A0A7I8KR46_SPIIN</name>
<dbReference type="InterPro" id="IPR008176">
    <property type="entry name" value="Defensin_plant"/>
</dbReference>
<keyword evidence="2" id="KW-1015">Disulfide bond</keyword>
<dbReference type="AlphaFoldDB" id="A0A7I8KR46"/>
<dbReference type="OrthoDB" id="1480833at2759"/>
<protein>
    <recommendedName>
        <fullName evidence="4">Knottins-like domain-containing protein</fullName>
    </recommendedName>
</protein>
<dbReference type="InterPro" id="IPR003614">
    <property type="entry name" value="Knottins"/>
</dbReference>
<dbReference type="GO" id="GO:0006952">
    <property type="term" value="P:defense response"/>
    <property type="evidence" value="ECO:0007669"/>
    <property type="project" value="InterPro"/>
</dbReference>
<dbReference type="Gene3D" id="3.30.30.10">
    <property type="entry name" value="Knottin, scorpion toxin-like"/>
    <property type="match status" value="1"/>
</dbReference>
<dbReference type="CDD" id="cd00107">
    <property type="entry name" value="Knot1"/>
    <property type="match status" value="1"/>
</dbReference>
<feature type="chain" id="PRO_5029815084" description="Knottins-like domain-containing protein" evidence="3">
    <location>
        <begin position="24"/>
        <end position="72"/>
    </location>
</feature>
<feature type="signal peptide" evidence="3">
    <location>
        <begin position="1"/>
        <end position="23"/>
    </location>
</feature>
<feature type="domain" description="Knottins-like" evidence="4">
    <location>
        <begin position="26"/>
        <end position="71"/>
    </location>
</feature>
<keyword evidence="1 3" id="KW-0732">Signal</keyword>
<dbReference type="PANTHER" id="PTHR33147:SF39">
    <property type="entry name" value="DRO1 PROTEIN-RELATED"/>
    <property type="match status" value="1"/>
</dbReference>
<reference evidence="5" key="1">
    <citation type="submission" date="2020-02" db="EMBL/GenBank/DDBJ databases">
        <authorList>
            <person name="Scholz U."/>
            <person name="Mascher M."/>
            <person name="Fiebig A."/>
        </authorList>
    </citation>
    <scope>NUCLEOTIDE SEQUENCE</scope>
</reference>
<dbReference type="PROSITE" id="PS00940">
    <property type="entry name" value="GAMMA_THIONIN"/>
    <property type="match status" value="1"/>
</dbReference>
<dbReference type="Pfam" id="PF00304">
    <property type="entry name" value="Gamma-thionin"/>
    <property type="match status" value="1"/>
</dbReference>
<dbReference type="SUPFAM" id="SSF57095">
    <property type="entry name" value="Scorpion toxin-like"/>
    <property type="match status" value="1"/>
</dbReference>
<organism evidence="5 6">
    <name type="scientific">Spirodela intermedia</name>
    <name type="common">Intermediate duckweed</name>
    <dbReference type="NCBI Taxonomy" id="51605"/>
    <lineage>
        <taxon>Eukaryota</taxon>
        <taxon>Viridiplantae</taxon>
        <taxon>Streptophyta</taxon>
        <taxon>Embryophyta</taxon>
        <taxon>Tracheophyta</taxon>
        <taxon>Spermatophyta</taxon>
        <taxon>Magnoliopsida</taxon>
        <taxon>Liliopsida</taxon>
        <taxon>Araceae</taxon>
        <taxon>Lemnoideae</taxon>
        <taxon>Spirodela</taxon>
    </lineage>
</organism>
<evidence type="ECO:0000256" key="3">
    <source>
        <dbReference type="SAM" id="SignalP"/>
    </source>
</evidence>
<evidence type="ECO:0000313" key="6">
    <source>
        <dbReference type="Proteomes" id="UP000663760"/>
    </source>
</evidence>
<evidence type="ECO:0000313" key="5">
    <source>
        <dbReference type="EMBL" id="CAA7399558.1"/>
    </source>
</evidence>
<evidence type="ECO:0000259" key="4">
    <source>
        <dbReference type="SMART" id="SM00505"/>
    </source>
</evidence>
<sequence length="72" mass="7931">MRLEPFCLVSVIVLIVSFTASSAQRICESRSQKYRGTCLFSSNCAIACKDEKFTSGYCTTISRACICTKPCC</sequence>
<dbReference type="InterPro" id="IPR036574">
    <property type="entry name" value="Scorpion_toxin-like_sf"/>
</dbReference>
<gene>
    <name evidence="5" type="ORF">SI8410_07010228</name>
</gene>
<accession>A0A7I8KR46</accession>
<keyword evidence="6" id="KW-1185">Reference proteome</keyword>
<evidence type="ECO:0000256" key="1">
    <source>
        <dbReference type="ARBA" id="ARBA00022729"/>
    </source>
</evidence>
<dbReference type="PANTHER" id="PTHR33147">
    <property type="entry name" value="DEFENSIN-LIKE PROTEIN 1"/>
    <property type="match status" value="1"/>
</dbReference>
<dbReference type="PRINTS" id="PR00288">
    <property type="entry name" value="PUROTHIONIN"/>
</dbReference>
<proteinExistence type="predicted"/>
<dbReference type="Proteomes" id="UP000663760">
    <property type="component" value="Chromosome 7"/>
</dbReference>
<dbReference type="EMBL" id="LR746270">
    <property type="protein sequence ID" value="CAA7399558.1"/>
    <property type="molecule type" value="Genomic_DNA"/>
</dbReference>
<dbReference type="SMART" id="SM00505">
    <property type="entry name" value="Knot1"/>
    <property type="match status" value="1"/>
</dbReference>
<evidence type="ECO:0000256" key="2">
    <source>
        <dbReference type="ARBA" id="ARBA00023157"/>
    </source>
</evidence>